<organism evidence="2 3">
    <name type="scientific">Butyribacter intestini</name>
    <dbReference type="NCBI Taxonomy" id="1703332"/>
    <lineage>
        <taxon>Bacteria</taxon>
        <taxon>Bacillati</taxon>
        <taxon>Bacillota</taxon>
        <taxon>Clostridia</taxon>
        <taxon>Lachnospirales</taxon>
        <taxon>Lachnospiraceae</taxon>
        <taxon>Butyribacter</taxon>
    </lineage>
</organism>
<dbReference type="PROSITE" id="PS51257">
    <property type="entry name" value="PROKAR_LIPOPROTEIN"/>
    <property type="match status" value="1"/>
</dbReference>
<proteinExistence type="predicted"/>
<name>A0AAW3JP55_9FIRM</name>
<feature type="signal peptide" evidence="1">
    <location>
        <begin position="1"/>
        <end position="20"/>
    </location>
</feature>
<comment type="caution">
    <text evidence="2">The sequence shown here is derived from an EMBL/GenBank/DDBJ whole genome shotgun (WGS) entry which is preliminary data.</text>
</comment>
<evidence type="ECO:0008006" key="4">
    <source>
        <dbReference type="Google" id="ProtNLM"/>
    </source>
</evidence>
<protein>
    <recommendedName>
        <fullName evidence="4">Lipoprotein</fullName>
    </recommendedName>
</protein>
<dbReference type="AlphaFoldDB" id="A0AAW3JP55"/>
<sequence length="144" mass="16717">MKKLLVITLCIITLVFSACSGNNEKFEAKLSEQKEVSKVKLTELTDFKWDYAYFISPYVSKEEIEKIISIKSDEIQDNNNNDSTIYVVFTEKNKVVYQLFGDAQNLGFSFDLGKYKKFKRITCDNCDFSVQNKDGENIYKLIEK</sequence>
<evidence type="ECO:0000313" key="3">
    <source>
        <dbReference type="Proteomes" id="UP000050833"/>
    </source>
</evidence>
<dbReference type="Proteomes" id="UP000050833">
    <property type="component" value="Unassembled WGS sequence"/>
</dbReference>
<gene>
    <name evidence="2" type="ORF">APZ18_14860</name>
</gene>
<evidence type="ECO:0000313" key="2">
    <source>
        <dbReference type="EMBL" id="KQC84177.1"/>
    </source>
</evidence>
<feature type="chain" id="PRO_5043890217" description="Lipoprotein" evidence="1">
    <location>
        <begin position="21"/>
        <end position="144"/>
    </location>
</feature>
<keyword evidence="3" id="KW-1185">Reference proteome</keyword>
<accession>A0AAW3JP55</accession>
<dbReference type="EMBL" id="LLKB01000007">
    <property type="protein sequence ID" value="KQC84177.1"/>
    <property type="molecule type" value="Genomic_DNA"/>
</dbReference>
<keyword evidence="1" id="KW-0732">Signal</keyword>
<evidence type="ECO:0000256" key="1">
    <source>
        <dbReference type="SAM" id="SignalP"/>
    </source>
</evidence>
<reference evidence="2 3" key="1">
    <citation type="submission" date="2015-10" db="EMBL/GenBank/DDBJ databases">
        <title>Butyribacter intestini gen. nov., sp. nov., a butyric acid-producing bacterium of the family Lachnospiraceae isolated from the human faeces.</title>
        <authorList>
            <person name="Zou Y."/>
            <person name="Xue W."/>
            <person name="Luo G."/>
            <person name="Lv M."/>
        </authorList>
    </citation>
    <scope>NUCLEOTIDE SEQUENCE [LARGE SCALE GENOMIC DNA]</scope>
    <source>
        <strain evidence="2 3">TF01-11</strain>
    </source>
</reference>
<dbReference type="RefSeq" id="WP_055946502.1">
    <property type="nucleotide sequence ID" value="NZ_LLKB01000007.1"/>
</dbReference>